<feature type="signal peptide" evidence="1">
    <location>
        <begin position="1"/>
        <end position="26"/>
    </location>
</feature>
<name>A0A6B0U8V7_IXORI</name>
<protein>
    <submittedName>
        <fullName evidence="2">Putative secreted protein</fullName>
    </submittedName>
</protein>
<reference evidence="2" key="1">
    <citation type="submission" date="2019-12" db="EMBL/GenBank/DDBJ databases">
        <title>An insight into the sialome of adult female Ixodes ricinus ticks feeding for 6 days.</title>
        <authorList>
            <person name="Perner J."/>
            <person name="Ribeiro J.M.C."/>
        </authorList>
    </citation>
    <scope>NUCLEOTIDE SEQUENCE</scope>
    <source>
        <strain evidence="2">Semi-engorged</strain>
        <tissue evidence="2">Salivary glands</tissue>
    </source>
</reference>
<organism evidence="2">
    <name type="scientific">Ixodes ricinus</name>
    <name type="common">Common tick</name>
    <name type="synonym">Acarus ricinus</name>
    <dbReference type="NCBI Taxonomy" id="34613"/>
    <lineage>
        <taxon>Eukaryota</taxon>
        <taxon>Metazoa</taxon>
        <taxon>Ecdysozoa</taxon>
        <taxon>Arthropoda</taxon>
        <taxon>Chelicerata</taxon>
        <taxon>Arachnida</taxon>
        <taxon>Acari</taxon>
        <taxon>Parasitiformes</taxon>
        <taxon>Ixodida</taxon>
        <taxon>Ixodoidea</taxon>
        <taxon>Ixodidae</taxon>
        <taxon>Ixodinae</taxon>
        <taxon>Ixodes</taxon>
    </lineage>
</organism>
<dbReference type="EMBL" id="GIFC01002932">
    <property type="protein sequence ID" value="MXU85015.1"/>
    <property type="molecule type" value="Transcribed_RNA"/>
</dbReference>
<feature type="chain" id="PRO_5025369312" evidence="1">
    <location>
        <begin position="27"/>
        <end position="84"/>
    </location>
</feature>
<evidence type="ECO:0000256" key="1">
    <source>
        <dbReference type="SAM" id="SignalP"/>
    </source>
</evidence>
<proteinExistence type="predicted"/>
<sequence>MFFSISCVDGVVFCVALFCCLDRVLAGVPVNCLLAPQTFQRAGHCSNHCFYLFQIVAKRLVFSCSPVIDAKQAVSRFFRPFRPS</sequence>
<keyword evidence="1" id="KW-0732">Signal</keyword>
<accession>A0A6B0U8V7</accession>
<evidence type="ECO:0000313" key="2">
    <source>
        <dbReference type="EMBL" id="MXU85015.1"/>
    </source>
</evidence>
<dbReference type="AlphaFoldDB" id="A0A6B0U8V7"/>